<evidence type="ECO:0000313" key="2">
    <source>
        <dbReference type="Proteomes" id="UP001156831"/>
    </source>
</evidence>
<dbReference type="RefSeq" id="WP_280602621.1">
    <property type="nucleotide sequence ID" value="NZ_JARXRN010000028.1"/>
</dbReference>
<accession>A0ABT6JNK6</accession>
<dbReference type="Proteomes" id="UP001156831">
    <property type="component" value="Unassembled WGS sequence"/>
</dbReference>
<name>A0ABT6JNK6_9GAMM</name>
<reference evidence="1 2" key="1">
    <citation type="submission" date="2023-04" db="EMBL/GenBank/DDBJ databases">
        <title>Luteimonas sp. M1R5S18.</title>
        <authorList>
            <person name="Sun J.-Q."/>
        </authorList>
    </citation>
    <scope>NUCLEOTIDE SEQUENCE [LARGE SCALE GENOMIC DNA]</scope>
    <source>
        <strain evidence="1 2">M1R5S18</strain>
    </source>
</reference>
<organism evidence="1 2">
    <name type="scientific">Luteimonas rhizosphaericola</name>
    <dbReference type="NCBI Taxonomy" id="3042024"/>
    <lineage>
        <taxon>Bacteria</taxon>
        <taxon>Pseudomonadati</taxon>
        <taxon>Pseudomonadota</taxon>
        <taxon>Gammaproteobacteria</taxon>
        <taxon>Lysobacterales</taxon>
        <taxon>Lysobacteraceae</taxon>
        <taxon>Luteimonas</taxon>
    </lineage>
</organism>
<sequence>MRDALIIAVSELYQGIRHDHWHGKTFRQFWDWFNGRCIDLVAEAEAGELAALEVELLAVRAEVEDAGYMVSSDRLGEVIEPPM</sequence>
<keyword evidence="2" id="KW-1185">Reference proteome</keyword>
<dbReference type="EMBL" id="JARXRN010000028">
    <property type="protein sequence ID" value="MDH5831661.1"/>
    <property type="molecule type" value="Genomic_DNA"/>
</dbReference>
<evidence type="ECO:0000313" key="1">
    <source>
        <dbReference type="EMBL" id="MDH5831661.1"/>
    </source>
</evidence>
<protein>
    <submittedName>
        <fullName evidence="1">Uncharacterized protein</fullName>
    </submittedName>
</protein>
<gene>
    <name evidence="1" type="ORF">QFW80_14150</name>
</gene>
<comment type="caution">
    <text evidence="1">The sequence shown here is derived from an EMBL/GenBank/DDBJ whole genome shotgun (WGS) entry which is preliminary data.</text>
</comment>
<proteinExistence type="predicted"/>